<dbReference type="InParanoid" id="A0A2J7QP77"/>
<dbReference type="OrthoDB" id="338854at2759"/>
<comment type="caution">
    <text evidence="1">The sequence shown here is derived from an EMBL/GenBank/DDBJ whole genome shotgun (WGS) entry which is preliminary data.</text>
</comment>
<reference evidence="1 2" key="1">
    <citation type="submission" date="2017-12" db="EMBL/GenBank/DDBJ databases">
        <title>Hemimetabolous genomes reveal molecular basis of termite eusociality.</title>
        <authorList>
            <person name="Harrison M.C."/>
            <person name="Jongepier E."/>
            <person name="Robertson H.M."/>
            <person name="Arning N."/>
            <person name="Bitard-Feildel T."/>
            <person name="Chao H."/>
            <person name="Childers C.P."/>
            <person name="Dinh H."/>
            <person name="Doddapaneni H."/>
            <person name="Dugan S."/>
            <person name="Gowin J."/>
            <person name="Greiner C."/>
            <person name="Han Y."/>
            <person name="Hu H."/>
            <person name="Hughes D.S.T."/>
            <person name="Huylmans A.-K."/>
            <person name="Kemena C."/>
            <person name="Kremer L.P.M."/>
            <person name="Lee S.L."/>
            <person name="Lopez-Ezquerra A."/>
            <person name="Mallet L."/>
            <person name="Monroy-Kuhn J.M."/>
            <person name="Moser A."/>
            <person name="Murali S.C."/>
            <person name="Muzny D.M."/>
            <person name="Otani S."/>
            <person name="Piulachs M.-D."/>
            <person name="Poelchau M."/>
            <person name="Qu J."/>
            <person name="Schaub F."/>
            <person name="Wada-Katsumata A."/>
            <person name="Worley K.C."/>
            <person name="Xie Q."/>
            <person name="Ylla G."/>
            <person name="Poulsen M."/>
            <person name="Gibbs R.A."/>
            <person name="Schal C."/>
            <person name="Richards S."/>
            <person name="Belles X."/>
            <person name="Korb J."/>
            <person name="Bornberg-Bauer E."/>
        </authorList>
    </citation>
    <scope>NUCLEOTIDE SEQUENCE [LARGE SCALE GENOMIC DNA]</scope>
    <source>
        <tissue evidence="1">Whole body</tissue>
    </source>
</reference>
<keyword evidence="2" id="KW-1185">Reference proteome</keyword>
<gene>
    <name evidence="1" type="ORF">B7P43_G13412</name>
</gene>
<evidence type="ECO:0000313" key="1">
    <source>
        <dbReference type="EMBL" id="PNF30390.1"/>
    </source>
</evidence>
<dbReference type="EMBL" id="NEVH01012097">
    <property type="protein sequence ID" value="PNF30390.1"/>
    <property type="molecule type" value="Genomic_DNA"/>
</dbReference>
<accession>A0A2J7QP77</accession>
<dbReference type="InterPro" id="IPR052709">
    <property type="entry name" value="Transposase-MT_Hybrid"/>
</dbReference>
<organism evidence="1 2">
    <name type="scientific">Cryptotermes secundus</name>
    <dbReference type="NCBI Taxonomy" id="105785"/>
    <lineage>
        <taxon>Eukaryota</taxon>
        <taxon>Metazoa</taxon>
        <taxon>Ecdysozoa</taxon>
        <taxon>Arthropoda</taxon>
        <taxon>Hexapoda</taxon>
        <taxon>Insecta</taxon>
        <taxon>Pterygota</taxon>
        <taxon>Neoptera</taxon>
        <taxon>Polyneoptera</taxon>
        <taxon>Dictyoptera</taxon>
        <taxon>Blattodea</taxon>
        <taxon>Blattoidea</taxon>
        <taxon>Termitoidae</taxon>
        <taxon>Kalotermitidae</taxon>
        <taxon>Cryptotermitinae</taxon>
        <taxon>Cryptotermes</taxon>
    </lineage>
</organism>
<dbReference type="PANTHER" id="PTHR46060:SF1">
    <property type="entry name" value="MARINER MOS1 TRANSPOSASE-LIKE PROTEIN"/>
    <property type="match status" value="1"/>
</dbReference>
<proteinExistence type="predicted"/>
<protein>
    <recommendedName>
        <fullName evidence="3">Mos1 transposase HTH domain-containing protein</fullName>
    </recommendedName>
</protein>
<evidence type="ECO:0000313" key="2">
    <source>
        <dbReference type="Proteomes" id="UP000235965"/>
    </source>
</evidence>
<dbReference type="Proteomes" id="UP000235965">
    <property type="component" value="Unassembled WGS sequence"/>
</dbReference>
<evidence type="ECO:0008006" key="3">
    <source>
        <dbReference type="Google" id="ProtNLM"/>
    </source>
</evidence>
<dbReference type="PANTHER" id="PTHR46060">
    <property type="entry name" value="MARINER MOS1 TRANSPOSASE-LIKE PROTEIN"/>
    <property type="match status" value="1"/>
</dbReference>
<name>A0A2J7QP77_9NEOP</name>
<sequence length="133" mass="15354">MLKTAYKDDAMGKTQVFEWFSRFKNGEMSIDDKPRSGRPSTARTHENVEKIREIIKEDRRRTIEEIVEVSLRGSMLCYPVHLSEDSKGIAKDSLHHSFTGLQSVDEICCAHGLSNQQFEDQVERDPDVVLIWK</sequence>
<dbReference type="AlphaFoldDB" id="A0A2J7QP77"/>